<dbReference type="EMBL" id="MCHY01000013">
    <property type="protein sequence ID" value="RKD20965.1"/>
    <property type="molecule type" value="Genomic_DNA"/>
</dbReference>
<comment type="caution">
    <text evidence="1">The sequence shown here is derived from an EMBL/GenBank/DDBJ whole genome shotgun (WGS) entry which is preliminary data.</text>
</comment>
<gene>
    <name evidence="1" type="ORF">BEP19_14865</name>
</gene>
<proteinExistence type="predicted"/>
<dbReference type="RefSeq" id="WP_120191030.1">
    <property type="nucleotide sequence ID" value="NZ_MCHY01000013.1"/>
</dbReference>
<dbReference type="Proteomes" id="UP000284219">
    <property type="component" value="Unassembled WGS sequence"/>
</dbReference>
<evidence type="ECO:0000313" key="2">
    <source>
        <dbReference type="Proteomes" id="UP000284219"/>
    </source>
</evidence>
<protein>
    <submittedName>
        <fullName evidence="1">Uncharacterized protein</fullName>
    </submittedName>
</protein>
<keyword evidence="2" id="KW-1185">Reference proteome</keyword>
<sequence length="105" mass="11955">MSLFGYPAAVVHFHSQKDDWGRPLPPVEVIKSAKVVEEQKVIKNNKGEEVQVAYEVHIEGVNPIGFDDYFMYTNALGQEIRIGISHYEIRKHLGTDKVKKVIIYG</sequence>
<accession>A0A419SCZ6</accession>
<name>A0A419SCZ6_9BACL</name>
<evidence type="ECO:0000313" key="1">
    <source>
        <dbReference type="EMBL" id="RKD20965.1"/>
    </source>
</evidence>
<dbReference type="OrthoDB" id="2618399at2"/>
<dbReference type="AlphaFoldDB" id="A0A419SCZ6"/>
<organism evidence="1 2">
    <name type="scientific">Ammoniphilus oxalaticus</name>
    <dbReference type="NCBI Taxonomy" id="66863"/>
    <lineage>
        <taxon>Bacteria</taxon>
        <taxon>Bacillati</taxon>
        <taxon>Bacillota</taxon>
        <taxon>Bacilli</taxon>
        <taxon>Bacillales</taxon>
        <taxon>Paenibacillaceae</taxon>
        <taxon>Aneurinibacillus group</taxon>
        <taxon>Ammoniphilus</taxon>
    </lineage>
</organism>
<reference evidence="1 2" key="1">
    <citation type="submission" date="2016-08" db="EMBL/GenBank/DDBJ databases">
        <title>Novel Firmicute Genomes.</title>
        <authorList>
            <person name="Poppleton D.I."/>
            <person name="Gribaldo S."/>
        </authorList>
    </citation>
    <scope>NUCLEOTIDE SEQUENCE [LARGE SCALE GENOMIC DNA]</scope>
    <source>
        <strain evidence="1 2">RAOx-1</strain>
    </source>
</reference>